<dbReference type="Pfam" id="PF00271">
    <property type="entry name" value="Helicase_C"/>
    <property type="match status" value="1"/>
</dbReference>
<dbReference type="SMART" id="SM00490">
    <property type="entry name" value="HELICc"/>
    <property type="match status" value="1"/>
</dbReference>
<name>A0A6A6UFQ1_9PEZI</name>
<keyword evidence="8" id="KW-0347">Helicase</keyword>
<dbReference type="InterPro" id="IPR038248">
    <property type="entry name" value="Dicer_dimer_sf"/>
</dbReference>
<keyword evidence="5" id="KW-0677">Repeat</keyword>
<dbReference type="CDD" id="cd18034">
    <property type="entry name" value="DEXHc_dicer"/>
    <property type="match status" value="1"/>
</dbReference>
<dbReference type="InterPro" id="IPR000999">
    <property type="entry name" value="RNase_III_dom"/>
</dbReference>
<dbReference type="InterPro" id="IPR036389">
    <property type="entry name" value="RNase_III_sf"/>
</dbReference>
<evidence type="ECO:0000256" key="1">
    <source>
        <dbReference type="ARBA" id="ARBA00001936"/>
    </source>
</evidence>
<evidence type="ECO:0000256" key="2">
    <source>
        <dbReference type="ARBA" id="ARBA00001946"/>
    </source>
</evidence>
<dbReference type="GO" id="GO:0005737">
    <property type="term" value="C:cytoplasm"/>
    <property type="evidence" value="ECO:0007669"/>
    <property type="project" value="TreeGrafter"/>
</dbReference>
<dbReference type="GO" id="GO:0004525">
    <property type="term" value="F:ribonuclease III activity"/>
    <property type="evidence" value="ECO:0007669"/>
    <property type="project" value="InterPro"/>
</dbReference>
<dbReference type="InterPro" id="IPR027417">
    <property type="entry name" value="P-loop_NTPase"/>
</dbReference>
<evidence type="ECO:0000313" key="20">
    <source>
        <dbReference type="EMBL" id="KAF2669714.1"/>
    </source>
</evidence>
<evidence type="ECO:0000259" key="19">
    <source>
        <dbReference type="PROSITE" id="PS51327"/>
    </source>
</evidence>
<evidence type="ECO:0000256" key="10">
    <source>
        <dbReference type="ARBA" id="ARBA00022842"/>
    </source>
</evidence>
<protein>
    <recommendedName>
        <fullName evidence="22">Dicer-like protein 2</fullName>
    </recommendedName>
</protein>
<evidence type="ECO:0000256" key="14">
    <source>
        <dbReference type="ARBA" id="ARBA00025403"/>
    </source>
</evidence>
<keyword evidence="4" id="KW-0479">Metal-binding</keyword>
<sequence>MDFESSNAGVMSDTEPKMIRPRGYQLEMFDRSMKGNVIIAMDTGSGKTHIALLRIAAEIDRCPPGKRIWFLAPTVDLCGQQYNVICSYLPAIGTRLLVGSDGVDRWSEKRIWDAVLENIQIVVSTHAVLADALTHGFVNMLDLALLIFDEAHHCSRGHPANRIMFHYHSVRDKYGTKRLPHILGLSASPIARSKISELDKIESNLDSISVTPRVNRQELLKHVHRPILRRLEYVPCDPEADHIDSQALFCLKRICNNMSIPFQPVLPQPGQPAQAQPKKWKGTSLKTQLGSFCRKAVHIYEELGPWAANYFILESIAVLAKRHDSTSMFSIEELPDREALLRTLNSGPLLRLGQERATVRHFAISNKVEKLLCFLEKLDAEKSSGILFVRQRATVSVLCHLLSVHPRVKGQFQCATFVGTSNNAARKYSMAELLDLKAQSETLGEFRARKKNLIIATDVLEEGIDITACNLVFCFDPPPNVKSFIQRRGRARAQKSQFVIMFPDNEEGDKIAKWHRLEEQLIEAYQQEQREIKDLRNIEDETVEVVPGELVIESTGACITPDSTISHIHHFCACLPHEPYVDLSPTFSFAENPSTKRISATVTLPNSVISSVRSTQGLSTWKTEKAAAKDASFQAYKALHEAGLLNDHLLPLSRSWTEDVIPDEDAIAALINSRPQYNPWKPLADAWSEPDIHQTQIVLRGDKDEDLHITLITPAVIPAIDQINLFWDEETKLQLQFVPPVRTCLDDSATIPILRDITRLLMNSTSAPNGNRSVDYVALVSPNLAEDLFSAWHTANEGGTSAFEHYTARSIPSGVIRPSTKSRLPYRFVGWSDPLGEQQDDPEVHCVSLTRRRNFLNSRSFPQKFSLPVDREDDPHSPSSLQSFNIQDCTVDRLPYLYARFSLFIQPILEQVKCLMVAEKLRTTALKHVPIKDLQHIVTAISAPSAGLTTDYQRYEFFGDSVLKFFVSHQLFCEKENWHEGFLTKRKSYLVSNQKLAQAALSLKLDQFIMTEEAKIRKWKPPMITEVLQEPVKQRELSMKVLADVVEALIGAAYIDSGFDTARRCLNAFLPEIHIETPHTTRSLPSRENTSFIARAESIIGYEFKQKAILLEALTHPSYHDLNTESYQRLEFLGDSVLDMVLVRLLASIHETTVLTPAKMTWIKAALVNEGFLGFLCLDYGVESKRVVRIDEKAPGTFVKRVTNNSLSIWALMRHSTDRNITASQAACKARYEEYRDIIHEALTTGKSYPWLAIARLNLDKFYSDMIESIIGAIFIDSNGDLDTCEAFIRRIGLITVLERVIREDIEMRHPKILLGILADTKSVSYEEKRVQRQLSGSLEDRYVCTALVDNAEIATSGDCLSREEAVIAAAIEAVEILKLER</sequence>
<evidence type="ECO:0000256" key="3">
    <source>
        <dbReference type="ARBA" id="ARBA00022721"/>
    </source>
</evidence>
<keyword evidence="21" id="KW-1185">Reference proteome</keyword>
<evidence type="ECO:0000256" key="7">
    <source>
        <dbReference type="ARBA" id="ARBA00022801"/>
    </source>
</evidence>
<dbReference type="GO" id="GO:0051607">
    <property type="term" value="P:defense response to virus"/>
    <property type="evidence" value="ECO:0007669"/>
    <property type="project" value="UniProtKB-KW"/>
</dbReference>
<organism evidence="20 21">
    <name type="scientific">Microthyrium microscopicum</name>
    <dbReference type="NCBI Taxonomy" id="703497"/>
    <lineage>
        <taxon>Eukaryota</taxon>
        <taxon>Fungi</taxon>
        <taxon>Dikarya</taxon>
        <taxon>Ascomycota</taxon>
        <taxon>Pezizomycotina</taxon>
        <taxon>Dothideomycetes</taxon>
        <taxon>Dothideomycetes incertae sedis</taxon>
        <taxon>Microthyriales</taxon>
        <taxon>Microthyriaceae</taxon>
        <taxon>Microthyrium</taxon>
    </lineage>
</organism>
<dbReference type="EMBL" id="MU004235">
    <property type="protein sequence ID" value="KAF2669714.1"/>
    <property type="molecule type" value="Genomic_DNA"/>
</dbReference>
<keyword evidence="9" id="KW-0067">ATP-binding</keyword>
<dbReference type="GO" id="GO:0050688">
    <property type="term" value="P:regulation of defense response to virus"/>
    <property type="evidence" value="ECO:0007669"/>
    <property type="project" value="UniProtKB-KW"/>
</dbReference>
<dbReference type="GO" id="GO:0004386">
    <property type="term" value="F:helicase activity"/>
    <property type="evidence" value="ECO:0007669"/>
    <property type="project" value="UniProtKB-KW"/>
</dbReference>
<evidence type="ECO:0000259" key="18">
    <source>
        <dbReference type="PROSITE" id="PS51194"/>
    </source>
</evidence>
<dbReference type="SMART" id="SM00535">
    <property type="entry name" value="RIBOc"/>
    <property type="match status" value="2"/>
</dbReference>
<feature type="domain" description="RNase III" evidence="16">
    <location>
        <begin position="894"/>
        <end position="1058"/>
    </location>
</feature>
<dbReference type="FunFam" id="1.10.1520.10:FF:000032">
    <property type="entry name" value="Dicer-like protein 2"/>
    <property type="match status" value="1"/>
</dbReference>
<keyword evidence="13" id="KW-0464">Manganese</keyword>
<comment type="function">
    <text evidence="14">Dicer-like endonuclease involved in cleaving double-stranded RNA in the RNA interference (RNAi) pathway. Produces 21 to 25 bp dsRNAs (siRNAs) which target the selective destruction of homologous RNAs leading to sequence-specific suppression of gene expression, called post-transcriptional gene silencing (PTGS). Part of a broad host defense response against viral infection and transposons.</text>
</comment>
<dbReference type="Proteomes" id="UP000799302">
    <property type="component" value="Unassembled WGS sequence"/>
</dbReference>
<evidence type="ECO:0000259" key="17">
    <source>
        <dbReference type="PROSITE" id="PS51192"/>
    </source>
</evidence>
<dbReference type="SUPFAM" id="SSF52540">
    <property type="entry name" value="P-loop containing nucleoside triphosphate hydrolases"/>
    <property type="match status" value="1"/>
</dbReference>
<feature type="domain" description="Helicase C-terminal" evidence="18">
    <location>
        <begin position="367"/>
        <end position="536"/>
    </location>
</feature>
<dbReference type="SMART" id="SM00487">
    <property type="entry name" value="DEXDc"/>
    <property type="match status" value="1"/>
</dbReference>
<dbReference type="GO" id="GO:0005634">
    <property type="term" value="C:nucleus"/>
    <property type="evidence" value="ECO:0007669"/>
    <property type="project" value="TreeGrafter"/>
</dbReference>
<gene>
    <name evidence="20" type="ORF">BT63DRAFT_267528</name>
</gene>
<evidence type="ECO:0000256" key="9">
    <source>
        <dbReference type="ARBA" id="ARBA00022840"/>
    </source>
</evidence>
<dbReference type="GO" id="GO:0030422">
    <property type="term" value="P:siRNA processing"/>
    <property type="evidence" value="ECO:0007669"/>
    <property type="project" value="TreeGrafter"/>
</dbReference>
<evidence type="ECO:0000256" key="12">
    <source>
        <dbReference type="ARBA" id="ARBA00023118"/>
    </source>
</evidence>
<dbReference type="PANTHER" id="PTHR14950:SF37">
    <property type="entry name" value="ENDORIBONUCLEASE DICER"/>
    <property type="match status" value="1"/>
</dbReference>
<dbReference type="SUPFAM" id="SSF54768">
    <property type="entry name" value="dsRNA-binding domain-like"/>
    <property type="match status" value="1"/>
</dbReference>
<dbReference type="FunFam" id="3.40.50.300:FF:001669">
    <property type="entry name" value="Dicer-like protein 1"/>
    <property type="match status" value="1"/>
</dbReference>
<dbReference type="GO" id="GO:0003723">
    <property type="term" value="F:RNA binding"/>
    <property type="evidence" value="ECO:0007669"/>
    <property type="project" value="UniProtKB-UniRule"/>
</dbReference>
<keyword evidence="12" id="KW-0051">Antiviral defense</keyword>
<accession>A0A6A6UFQ1</accession>
<dbReference type="PROSITE" id="PS51192">
    <property type="entry name" value="HELICASE_ATP_BIND_1"/>
    <property type="match status" value="1"/>
</dbReference>
<evidence type="ECO:0000256" key="4">
    <source>
        <dbReference type="ARBA" id="ARBA00022723"/>
    </source>
</evidence>
<keyword evidence="6" id="KW-0547">Nucleotide-binding</keyword>
<reference evidence="20" key="1">
    <citation type="journal article" date="2020" name="Stud. Mycol.">
        <title>101 Dothideomycetes genomes: a test case for predicting lifestyles and emergence of pathogens.</title>
        <authorList>
            <person name="Haridas S."/>
            <person name="Albert R."/>
            <person name="Binder M."/>
            <person name="Bloem J."/>
            <person name="Labutti K."/>
            <person name="Salamov A."/>
            <person name="Andreopoulos B."/>
            <person name="Baker S."/>
            <person name="Barry K."/>
            <person name="Bills G."/>
            <person name="Bluhm B."/>
            <person name="Cannon C."/>
            <person name="Castanera R."/>
            <person name="Culley D."/>
            <person name="Daum C."/>
            <person name="Ezra D."/>
            <person name="Gonzalez J."/>
            <person name="Henrissat B."/>
            <person name="Kuo A."/>
            <person name="Liang C."/>
            <person name="Lipzen A."/>
            <person name="Lutzoni F."/>
            <person name="Magnuson J."/>
            <person name="Mondo S."/>
            <person name="Nolan M."/>
            <person name="Ohm R."/>
            <person name="Pangilinan J."/>
            <person name="Park H.-J."/>
            <person name="Ramirez L."/>
            <person name="Alfaro M."/>
            <person name="Sun H."/>
            <person name="Tritt A."/>
            <person name="Yoshinaga Y."/>
            <person name="Zwiers L.-H."/>
            <person name="Turgeon B."/>
            <person name="Goodwin S."/>
            <person name="Spatafora J."/>
            <person name="Crous P."/>
            <person name="Grigoriev I."/>
        </authorList>
    </citation>
    <scope>NUCLEOTIDE SEQUENCE</scope>
    <source>
        <strain evidence="20">CBS 115976</strain>
    </source>
</reference>
<feature type="domain" description="RNase III" evidence="16">
    <location>
        <begin position="1093"/>
        <end position="1279"/>
    </location>
</feature>
<dbReference type="PROSITE" id="PS00517">
    <property type="entry name" value="RNASE_3_1"/>
    <property type="match status" value="1"/>
</dbReference>
<dbReference type="PANTHER" id="PTHR14950">
    <property type="entry name" value="DICER-RELATED"/>
    <property type="match status" value="1"/>
</dbReference>
<dbReference type="PROSITE" id="PS50142">
    <property type="entry name" value="RNASE_3_2"/>
    <property type="match status" value="2"/>
</dbReference>
<evidence type="ECO:0000256" key="13">
    <source>
        <dbReference type="ARBA" id="ARBA00023211"/>
    </source>
</evidence>
<dbReference type="InterPro" id="IPR001650">
    <property type="entry name" value="Helicase_C-like"/>
</dbReference>
<dbReference type="Pfam" id="PF00636">
    <property type="entry name" value="Ribonuclease_3"/>
    <property type="match status" value="2"/>
</dbReference>
<evidence type="ECO:0000256" key="6">
    <source>
        <dbReference type="ARBA" id="ARBA00022741"/>
    </source>
</evidence>
<evidence type="ECO:0000259" key="16">
    <source>
        <dbReference type="PROSITE" id="PS50142"/>
    </source>
</evidence>
<dbReference type="CDD" id="cd00593">
    <property type="entry name" value="RIBOc"/>
    <property type="match status" value="2"/>
</dbReference>
<feature type="domain" description="Helicase ATP-binding" evidence="17">
    <location>
        <begin position="28"/>
        <end position="207"/>
    </location>
</feature>
<dbReference type="Gene3D" id="3.40.50.300">
    <property type="entry name" value="P-loop containing nucleotide triphosphate hydrolases"/>
    <property type="match status" value="2"/>
</dbReference>
<dbReference type="GO" id="GO:0005524">
    <property type="term" value="F:ATP binding"/>
    <property type="evidence" value="ECO:0007669"/>
    <property type="project" value="UniProtKB-KW"/>
</dbReference>
<proteinExistence type="inferred from homology"/>
<dbReference type="CDD" id="cd18802">
    <property type="entry name" value="SF2_C_dicer"/>
    <property type="match status" value="1"/>
</dbReference>
<dbReference type="PROSITE" id="PS51194">
    <property type="entry name" value="HELICASE_CTER"/>
    <property type="match status" value="1"/>
</dbReference>
<dbReference type="Gene3D" id="1.10.1520.10">
    <property type="entry name" value="Ribonuclease III domain"/>
    <property type="match status" value="2"/>
</dbReference>
<evidence type="ECO:0000313" key="21">
    <source>
        <dbReference type="Proteomes" id="UP000799302"/>
    </source>
</evidence>
<dbReference type="InterPro" id="IPR005034">
    <property type="entry name" value="Dicer_dimerisation"/>
</dbReference>
<keyword evidence="10" id="KW-0460">Magnesium</keyword>
<dbReference type="PROSITE" id="PS51327">
    <property type="entry name" value="DICER_DSRBF"/>
    <property type="match status" value="1"/>
</dbReference>
<dbReference type="InterPro" id="IPR011545">
    <property type="entry name" value="DEAD/DEAH_box_helicase_dom"/>
</dbReference>
<dbReference type="OrthoDB" id="416741at2759"/>
<dbReference type="GO" id="GO:0046872">
    <property type="term" value="F:metal ion binding"/>
    <property type="evidence" value="ECO:0007669"/>
    <property type="project" value="UniProtKB-KW"/>
</dbReference>
<keyword evidence="7" id="KW-0378">Hydrolase</keyword>
<evidence type="ECO:0008006" key="22">
    <source>
        <dbReference type="Google" id="ProtNLM"/>
    </source>
</evidence>
<keyword evidence="11 15" id="KW-0694">RNA-binding</keyword>
<comment type="cofactor">
    <cofactor evidence="2">
        <name>Mg(2+)</name>
        <dbReference type="ChEBI" id="CHEBI:18420"/>
    </cofactor>
</comment>
<evidence type="ECO:0000256" key="8">
    <source>
        <dbReference type="ARBA" id="ARBA00022806"/>
    </source>
</evidence>
<evidence type="ECO:0000256" key="5">
    <source>
        <dbReference type="ARBA" id="ARBA00022737"/>
    </source>
</evidence>
<feature type="domain" description="Dicer dsRNA-binding fold" evidence="19">
    <location>
        <begin position="564"/>
        <end position="659"/>
    </location>
</feature>
<comment type="cofactor">
    <cofactor evidence="1">
        <name>Mn(2+)</name>
        <dbReference type="ChEBI" id="CHEBI:29035"/>
    </cofactor>
</comment>
<dbReference type="Gene3D" id="3.30.160.380">
    <property type="entry name" value="Dicer dimerisation domain"/>
    <property type="match status" value="1"/>
</dbReference>
<keyword evidence="3" id="KW-0930">Antiviral protein</keyword>
<comment type="similarity">
    <text evidence="15">Belongs to the helicase family. Dicer subfamily.</text>
</comment>
<dbReference type="Pfam" id="PF00270">
    <property type="entry name" value="DEAD"/>
    <property type="match status" value="1"/>
</dbReference>
<evidence type="ECO:0000256" key="15">
    <source>
        <dbReference type="PROSITE-ProRule" id="PRU00657"/>
    </source>
</evidence>
<dbReference type="SUPFAM" id="SSF69065">
    <property type="entry name" value="RNase III domain-like"/>
    <property type="match status" value="2"/>
</dbReference>
<evidence type="ECO:0000256" key="11">
    <source>
        <dbReference type="ARBA" id="ARBA00022884"/>
    </source>
</evidence>
<dbReference type="InterPro" id="IPR014001">
    <property type="entry name" value="Helicase_ATP-bd"/>
</dbReference>
<dbReference type="Pfam" id="PF03368">
    <property type="entry name" value="Dicer_dimer"/>
    <property type="match status" value="1"/>
</dbReference>